<dbReference type="AlphaFoldDB" id="A0AAV0DIE4"/>
<feature type="domain" description="Reverse transcriptase Ty1/copia-type" evidence="2">
    <location>
        <begin position="147"/>
        <end position="263"/>
    </location>
</feature>
<evidence type="ECO:0000313" key="3">
    <source>
        <dbReference type="EMBL" id="CAH9102375.1"/>
    </source>
</evidence>
<evidence type="ECO:0000313" key="4">
    <source>
        <dbReference type="Proteomes" id="UP001152523"/>
    </source>
</evidence>
<evidence type="ECO:0000259" key="2">
    <source>
        <dbReference type="Pfam" id="PF07727"/>
    </source>
</evidence>
<keyword evidence="4" id="KW-1185">Reference proteome</keyword>
<dbReference type="Proteomes" id="UP001152523">
    <property type="component" value="Unassembled WGS sequence"/>
</dbReference>
<dbReference type="InterPro" id="IPR013103">
    <property type="entry name" value="RVT_2"/>
</dbReference>
<gene>
    <name evidence="3" type="ORF">CEPIT_LOCUS15996</name>
</gene>
<feature type="compositionally biased region" description="Low complexity" evidence="1">
    <location>
        <begin position="72"/>
        <end position="96"/>
    </location>
</feature>
<accession>A0AAV0DIE4</accession>
<protein>
    <recommendedName>
        <fullName evidence="2">Reverse transcriptase Ty1/copia-type domain-containing protein</fullName>
    </recommendedName>
</protein>
<reference evidence="3" key="1">
    <citation type="submission" date="2022-07" db="EMBL/GenBank/DDBJ databases">
        <authorList>
            <person name="Macas J."/>
            <person name="Novak P."/>
            <person name="Neumann P."/>
        </authorList>
    </citation>
    <scope>NUCLEOTIDE SEQUENCE</scope>
</reference>
<dbReference type="Pfam" id="PF07727">
    <property type="entry name" value="RVT_2"/>
    <property type="match status" value="1"/>
</dbReference>
<name>A0AAV0DIE4_9ASTE</name>
<organism evidence="3 4">
    <name type="scientific">Cuscuta epithymum</name>
    <dbReference type="NCBI Taxonomy" id="186058"/>
    <lineage>
        <taxon>Eukaryota</taxon>
        <taxon>Viridiplantae</taxon>
        <taxon>Streptophyta</taxon>
        <taxon>Embryophyta</taxon>
        <taxon>Tracheophyta</taxon>
        <taxon>Spermatophyta</taxon>
        <taxon>Magnoliopsida</taxon>
        <taxon>eudicotyledons</taxon>
        <taxon>Gunneridae</taxon>
        <taxon>Pentapetalae</taxon>
        <taxon>asterids</taxon>
        <taxon>lamiids</taxon>
        <taxon>Solanales</taxon>
        <taxon>Convolvulaceae</taxon>
        <taxon>Cuscuteae</taxon>
        <taxon>Cuscuta</taxon>
        <taxon>Cuscuta subgen. Cuscuta</taxon>
    </lineage>
</organism>
<feature type="region of interest" description="Disordered" evidence="1">
    <location>
        <begin position="41"/>
        <end position="96"/>
    </location>
</feature>
<evidence type="ECO:0000256" key="1">
    <source>
        <dbReference type="SAM" id="MobiDB-lite"/>
    </source>
</evidence>
<dbReference type="EMBL" id="CAMAPF010000115">
    <property type="protein sequence ID" value="CAH9102375.1"/>
    <property type="molecule type" value="Genomic_DNA"/>
</dbReference>
<comment type="caution">
    <text evidence="3">The sequence shown here is derived from an EMBL/GenBank/DDBJ whole genome shotgun (WGS) entry which is preliminary data.</text>
</comment>
<proteinExistence type="predicted"/>
<sequence>MLYNPVSGKVIVSKDIKFDEGGKWSWSGDNQTEVAVETIEVSEPTESECVNEQHEGSSSSGSSSTTFTPHISPSGGNSIGSSSIASSYSPGNSSSGTPPKHFWSLRDVYRTCNFALCVTGPVSYEEVAKEEIWEKAMQDEMAAMEKNDTWQLVYSPKDKNIIGLKWVFRTTYNSDGSVQKDKARLVAKGYSQQQGVDYEENFSPVARFETVRVFLCVAAQFKLPVFQLDVKSAFLNSELEEEVYVSQPEGFAVHCEEEKVYKL</sequence>